<evidence type="ECO:0000313" key="2">
    <source>
        <dbReference type="Proteomes" id="UP000502041"/>
    </source>
</evidence>
<name>A0A6H2H741_9BURK</name>
<dbReference type="EC" id="2.7.4.23" evidence="1"/>
<dbReference type="EMBL" id="CP051461">
    <property type="protein sequence ID" value="QJC55613.1"/>
    <property type="molecule type" value="Genomic_DNA"/>
</dbReference>
<dbReference type="GO" id="GO:0033863">
    <property type="term" value="F:ribose 1,5-bisphosphate phosphokinase activity"/>
    <property type="evidence" value="ECO:0007669"/>
    <property type="project" value="UniProtKB-EC"/>
</dbReference>
<keyword evidence="2" id="KW-1185">Reference proteome</keyword>
<organism evidence="1 2">
    <name type="scientific">Polaromonas vacuolata</name>
    <dbReference type="NCBI Taxonomy" id="37448"/>
    <lineage>
        <taxon>Bacteria</taxon>
        <taxon>Pseudomonadati</taxon>
        <taxon>Pseudomonadota</taxon>
        <taxon>Betaproteobacteria</taxon>
        <taxon>Burkholderiales</taxon>
        <taxon>Comamonadaceae</taxon>
        <taxon>Polaromonas</taxon>
    </lineage>
</organism>
<dbReference type="SUPFAM" id="SSF52540">
    <property type="entry name" value="P-loop containing nucleoside triphosphate hydrolases"/>
    <property type="match status" value="1"/>
</dbReference>
<sequence>MACARELLIAHDNIVFARRIVTRPVQPGSDHDPQTDLQFEQALRDQAVCWHWQAHGFFYGIDSRYTQAVRDGQVVVVNASRAHVESLSPSAGFSVVEISVEPAQLALRLSQRGRDSESSQALRLARNASFSSIRADCVVDNSKALADAGRALADYLLQVFGKA</sequence>
<dbReference type="Proteomes" id="UP000502041">
    <property type="component" value="Chromosome"/>
</dbReference>
<protein>
    <submittedName>
        <fullName evidence="1">Ribose 1,5-bisphosphate phosphokinase PhnN</fullName>
        <ecNumber evidence="1">2.7.4.23</ecNumber>
    </submittedName>
</protein>
<gene>
    <name evidence="1" type="primary">phnN</name>
    <name evidence="1" type="ORF">HC248_00894</name>
</gene>
<keyword evidence="1" id="KW-0418">Kinase</keyword>
<dbReference type="InterPro" id="IPR027417">
    <property type="entry name" value="P-loop_NTPase"/>
</dbReference>
<dbReference type="AlphaFoldDB" id="A0A6H2H741"/>
<evidence type="ECO:0000313" key="1">
    <source>
        <dbReference type="EMBL" id="QJC55613.1"/>
    </source>
</evidence>
<reference evidence="1 2" key="1">
    <citation type="submission" date="2020-04" db="EMBL/GenBank/DDBJ databases">
        <title>Complete genome of a Psychrophilic, Marine, Gas Vacuolate Bacterium Polaromonas vacuolata KCTC 22033T.</title>
        <authorList>
            <person name="Hwang K."/>
            <person name="Kim K.M."/>
        </authorList>
    </citation>
    <scope>NUCLEOTIDE SEQUENCE [LARGE SCALE GENOMIC DNA]</scope>
    <source>
        <strain evidence="1 2">KCTC 22033</strain>
    </source>
</reference>
<accession>A0A6H2H741</accession>
<dbReference type="KEGG" id="pvac:HC248_00894"/>
<dbReference type="Gene3D" id="3.40.50.300">
    <property type="entry name" value="P-loop containing nucleotide triphosphate hydrolases"/>
    <property type="match status" value="1"/>
</dbReference>
<proteinExistence type="predicted"/>
<keyword evidence="1" id="KW-0808">Transferase</keyword>